<dbReference type="EMBL" id="JAKGAS010000004">
    <property type="protein sequence ID" value="MCF2948487.1"/>
    <property type="molecule type" value="Genomic_DNA"/>
</dbReference>
<dbReference type="Pfam" id="PF20276">
    <property type="entry name" value="CTD1"/>
    <property type="match status" value="1"/>
</dbReference>
<name>A0ABS9D918_9ALTE</name>
<organism evidence="2 3">
    <name type="scientific">Paraglaciecola algarum</name>
    <dbReference type="NCBI Taxonomy" id="3050085"/>
    <lineage>
        <taxon>Bacteria</taxon>
        <taxon>Pseudomonadati</taxon>
        <taxon>Pseudomonadota</taxon>
        <taxon>Gammaproteobacteria</taxon>
        <taxon>Alteromonadales</taxon>
        <taxon>Alteromonadaceae</taxon>
        <taxon>Paraglaciecola</taxon>
    </lineage>
</organism>
<evidence type="ECO:0000313" key="2">
    <source>
        <dbReference type="EMBL" id="MCF2948487.1"/>
    </source>
</evidence>
<feature type="domain" description="ABC-three component systems C-terminal" evidence="1">
    <location>
        <begin position="243"/>
        <end position="494"/>
    </location>
</feature>
<dbReference type="InterPro" id="IPR046920">
    <property type="entry name" value="ABC-3C_CTD1"/>
</dbReference>
<reference evidence="2 3" key="1">
    <citation type="submission" date="2022-01" db="EMBL/GenBank/DDBJ databases">
        <title>Paraglaciecola sp. G1-23.</title>
        <authorList>
            <person name="Jin M.S."/>
            <person name="Han D.M."/>
            <person name="Kim H.M."/>
            <person name="Jeon C.O."/>
        </authorList>
    </citation>
    <scope>NUCLEOTIDE SEQUENCE [LARGE SCALE GENOMIC DNA]</scope>
    <source>
        <strain evidence="2 3">G1-23</strain>
    </source>
</reference>
<comment type="caution">
    <text evidence="2">The sequence shown here is derived from an EMBL/GenBank/DDBJ whole genome shotgun (WGS) entry which is preliminary data.</text>
</comment>
<keyword evidence="3" id="KW-1185">Reference proteome</keyword>
<evidence type="ECO:0000259" key="1">
    <source>
        <dbReference type="Pfam" id="PF20276"/>
    </source>
</evidence>
<protein>
    <recommendedName>
        <fullName evidence="1">ABC-three component systems C-terminal domain-containing protein</fullName>
    </recommendedName>
</protein>
<gene>
    <name evidence="2" type="ORF">L0668_10250</name>
</gene>
<sequence>MTLITKSVLHDATPSWNGYNYQGKIGLYVCLVNILKEAQAGIDLPSFDVFLDEHHIEYEWIEDFAIKKNENYLSLHQVKHKGENKFNDHLEAISTILYRKNGVLSDTDIFKYFKFTSKKKGDVAAEQTKLKTAITTHRLVDDSGLLDSNWKVNVQSVDVKYRDNIITCFSDFELLSHKAFSTSITYFHTADKVEAPLVNIPQIPGIPSHFVSNLSEPKSLSCQQIFLSFDNPKTYNLALSDEMLNSELEKKIVNLLTLLHPDTTFSELDVKLYKTALCALIDQNIVRRHQHIRGKRDNHIPYLQRTKPSIYFKEIVQQLKRSYRDQDDAYWNLVCRENFEKAYREQLDELYEDIKNSTSDDDIEKYEHYIARLEFVRINIIDNYFPSDCVSFLQQIYPHATRSINIREFYEEISEPQKIKSVFLDFIQDVSKSSGKLTLECKNDTFEFQPSCIDFSSINERRKNIQIDIARKGLADNYGNQSFIHPNVDYIVVSSTDAKDVIPAGIEKITEVESYEQPTSAVKKSDKITQKKQVSFMDCRKALGEING</sequence>
<accession>A0ABS9D918</accession>
<dbReference type="RefSeq" id="WP_235312293.1">
    <property type="nucleotide sequence ID" value="NZ_JAKGAS010000004.1"/>
</dbReference>
<proteinExistence type="predicted"/>
<evidence type="ECO:0000313" key="3">
    <source>
        <dbReference type="Proteomes" id="UP001521137"/>
    </source>
</evidence>
<dbReference type="Proteomes" id="UP001521137">
    <property type="component" value="Unassembled WGS sequence"/>
</dbReference>